<evidence type="ECO:0000256" key="4">
    <source>
        <dbReference type="ARBA" id="ARBA00022833"/>
    </source>
</evidence>
<feature type="domain" description="RanBP2-type" evidence="8">
    <location>
        <begin position="170"/>
        <end position="198"/>
    </location>
</feature>
<keyword evidence="5" id="KW-0694">RNA-binding</keyword>
<keyword evidence="10" id="KW-1185">Reference proteome</keyword>
<comment type="subcellular location">
    <subcellularLocation>
        <location evidence="1">Nucleus</location>
    </subcellularLocation>
</comment>
<evidence type="ECO:0000256" key="3">
    <source>
        <dbReference type="ARBA" id="ARBA00022771"/>
    </source>
</evidence>
<feature type="domain" description="RanBP2-type" evidence="8">
    <location>
        <begin position="5"/>
        <end position="34"/>
    </location>
</feature>
<name>A0A7I8IEX5_SPIIN</name>
<dbReference type="PROSITE" id="PS01358">
    <property type="entry name" value="ZF_RANBP2_1"/>
    <property type="match status" value="3"/>
</dbReference>
<protein>
    <recommendedName>
        <fullName evidence="8">RanBP2-type domain-containing protein</fullName>
    </recommendedName>
</protein>
<dbReference type="PANTHER" id="PTHR23238">
    <property type="entry name" value="RNA BINDING PROTEIN"/>
    <property type="match status" value="1"/>
</dbReference>
<gene>
    <name evidence="9" type="ORF">SI7747_02002484</name>
</gene>
<dbReference type="GO" id="GO:0005634">
    <property type="term" value="C:nucleus"/>
    <property type="evidence" value="ECO:0007669"/>
    <property type="project" value="UniProtKB-SubCell"/>
</dbReference>
<dbReference type="GO" id="GO:0008270">
    <property type="term" value="F:zinc ion binding"/>
    <property type="evidence" value="ECO:0007669"/>
    <property type="project" value="UniProtKB-KW"/>
</dbReference>
<keyword evidence="4" id="KW-0862">Zinc</keyword>
<evidence type="ECO:0000313" key="9">
    <source>
        <dbReference type="EMBL" id="CAA2616261.1"/>
    </source>
</evidence>
<dbReference type="SMART" id="SM00547">
    <property type="entry name" value="ZnF_RBZ"/>
    <property type="match status" value="4"/>
</dbReference>
<keyword evidence="3 7" id="KW-0863">Zinc-finger</keyword>
<organism evidence="9">
    <name type="scientific">Spirodela intermedia</name>
    <name type="common">Intermediate duckweed</name>
    <dbReference type="NCBI Taxonomy" id="51605"/>
    <lineage>
        <taxon>Eukaryota</taxon>
        <taxon>Viridiplantae</taxon>
        <taxon>Streptophyta</taxon>
        <taxon>Embryophyta</taxon>
        <taxon>Tracheophyta</taxon>
        <taxon>Spermatophyta</taxon>
        <taxon>Magnoliopsida</taxon>
        <taxon>Liliopsida</taxon>
        <taxon>Araceae</taxon>
        <taxon>Lemnoideae</taxon>
        <taxon>Spirodela</taxon>
    </lineage>
</organism>
<dbReference type="Gene3D" id="4.10.1060.10">
    <property type="entry name" value="Zinc finger, RanBP2-type"/>
    <property type="match status" value="4"/>
</dbReference>
<dbReference type="Pfam" id="PF00641">
    <property type="entry name" value="Zn_ribbon_RanBP"/>
    <property type="match status" value="3"/>
</dbReference>
<feature type="domain" description="RanBP2-type" evidence="8">
    <location>
        <begin position="291"/>
        <end position="320"/>
    </location>
</feature>
<accession>A0A7I8IEX5</accession>
<reference evidence="9 10" key="1">
    <citation type="submission" date="2019-12" db="EMBL/GenBank/DDBJ databases">
        <authorList>
            <person name="Scholz U."/>
            <person name="Mascher M."/>
            <person name="Fiebig A."/>
        </authorList>
    </citation>
    <scope>NUCLEOTIDE SEQUENCE</scope>
</reference>
<dbReference type="EMBL" id="CACRZD030000002">
    <property type="protein sequence ID" value="CAA6655944.1"/>
    <property type="molecule type" value="Genomic_DNA"/>
</dbReference>
<dbReference type="Proteomes" id="UP001189122">
    <property type="component" value="Unassembled WGS sequence"/>
</dbReference>
<evidence type="ECO:0000256" key="7">
    <source>
        <dbReference type="PROSITE-ProRule" id="PRU00322"/>
    </source>
</evidence>
<dbReference type="InterPro" id="IPR036443">
    <property type="entry name" value="Znf_RanBP2_sf"/>
</dbReference>
<evidence type="ECO:0000313" key="10">
    <source>
        <dbReference type="Proteomes" id="UP001189122"/>
    </source>
</evidence>
<dbReference type="SUPFAM" id="SSF90209">
    <property type="entry name" value="Ran binding protein zinc finger-like"/>
    <property type="match status" value="4"/>
</dbReference>
<evidence type="ECO:0000256" key="2">
    <source>
        <dbReference type="ARBA" id="ARBA00022723"/>
    </source>
</evidence>
<dbReference type="GO" id="GO:0006355">
    <property type="term" value="P:regulation of DNA-templated transcription"/>
    <property type="evidence" value="ECO:0007669"/>
    <property type="project" value="InterPro"/>
</dbReference>
<evidence type="ECO:0000256" key="5">
    <source>
        <dbReference type="ARBA" id="ARBA00022884"/>
    </source>
</evidence>
<evidence type="ECO:0000256" key="1">
    <source>
        <dbReference type="ARBA" id="ARBA00004123"/>
    </source>
</evidence>
<dbReference type="InterPro" id="IPR034870">
    <property type="entry name" value="TET_fam"/>
</dbReference>
<dbReference type="AlphaFoldDB" id="A0A7I8IEX5"/>
<evidence type="ECO:0000256" key="6">
    <source>
        <dbReference type="ARBA" id="ARBA00023242"/>
    </source>
</evidence>
<dbReference type="PROSITE" id="PS50199">
    <property type="entry name" value="ZF_RANBP2_2"/>
    <property type="match status" value="4"/>
</dbReference>
<proteinExistence type="predicted"/>
<dbReference type="InterPro" id="IPR001876">
    <property type="entry name" value="Znf_RanBP2"/>
</dbReference>
<dbReference type="FunFam" id="4.10.1060.10:FF:000013">
    <property type="entry name" value="Zinc finger, RanBP2-type protein"/>
    <property type="match status" value="2"/>
</dbReference>
<dbReference type="EMBL" id="LR743589">
    <property type="protein sequence ID" value="CAA2616261.1"/>
    <property type="molecule type" value="Genomic_DNA"/>
</dbReference>
<feature type="domain" description="RanBP2-type" evidence="8">
    <location>
        <begin position="48"/>
        <end position="77"/>
    </location>
</feature>
<keyword evidence="6" id="KW-0539">Nucleus</keyword>
<keyword evidence="2" id="KW-0479">Metal-binding</keyword>
<evidence type="ECO:0000259" key="8">
    <source>
        <dbReference type="PROSITE" id="PS50199"/>
    </source>
</evidence>
<sequence length="328" mass="35831">MGKGREGDWECGGCRNRNYAFRSFCNRCKQPRLLVDINTPGDSKWLPRIGDWICIGCSNNNYASREKCKKCGQPKEEAAMPAIAMLGASLPTFAHHFPRADGVLGVRMNFGMTDSCALHQSLVPNSSWSHVAADKYGLQSVSGLLLSGNIDGLQYPNNANNLLGVPKGWRVGDWMCNCGFHNYSSRAQCKKCNAPLASGVPSSVVNSAVTDLFLSLGTKRLASEEFVNEWDSKRLNAGDTETISCGNQAHGMQPKYRIGSSTSVTTLQIPAQSPQLTMMPAILGKGAKQWRDGDWMCSHCNNHNFATRSFCNRCKTEKEAAPLPVSVV</sequence>
<dbReference type="GO" id="GO:0003723">
    <property type="term" value="F:RNA binding"/>
    <property type="evidence" value="ECO:0007669"/>
    <property type="project" value="UniProtKB-KW"/>
</dbReference>